<sequence length="142" mass="15567">MLLEGKHFTQAPRGISVWNVSRRDDIRAGLPSSAITEGCRLRIDVPSITRRKSADEHGRLPIVRLDPVATARRRMTAATFRLFGQWFVSPVTEVWATAATNLPNRALLIGGQQMSIAPAGGARAQPRSSADVHFYLSNTCSL</sequence>
<evidence type="ECO:0000313" key="2">
    <source>
        <dbReference type="Proteomes" id="UP000299102"/>
    </source>
</evidence>
<organism evidence="1 2">
    <name type="scientific">Eumeta variegata</name>
    <name type="common">Bagworm moth</name>
    <name type="synonym">Eumeta japonica</name>
    <dbReference type="NCBI Taxonomy" id="151549"/>
    <lineage>
        <taxon>Eukaryota</taxon>
        <taxon>Metazoa</taxon>
        <taxon>Ecdysozoa</taxon>
        <taxon>Arthropoda</taxon>
        <taxon>Hexapoda</taxon>
        <taxon>Insecta</taxon>
        <taxon>Pterygota</taxon>
        <taxon>Neoptera</taxon>
        <taxon>Endopterygota</taxon>
        <taxon>Lepidoptera</taxon>
        <taxon>Glossata</taxon>
        <taxon>Ditrysia</taxon>
        <taxon>Tineoidea</taxon>
        <taxon>Psychidae</taxon>
        <taxon>Oiketicinae</taxon>
        <taxon>Eumeta</taxon>
    </lineage>
</organism>
<reference evidence="1 2" key="1">
    <citation type="journal article" date="2019" name="Commun. Biol.">
        <title>The bagworm genome reveals a unique fibroin gene that provides high tensile strength.</title>
        <authorList>
            <person name="Kono N."/>
            <person name="Nakamura H."/>
            <person name="Ohtoshi R."/>
            <person name="Tomita M."/>
            <person name="Numata K."/>
            <person name="Arakawa K."/>
        </authorList>
    </citation>
    <scope>NUCLEOTIDE SEQUENCE [LARGE SCALE GENOMIC DNA]</scope>
</reference>
<dbReference type="EMBL" id="BGZK01000783">
    <property type="protein sequence ID" value="GBP60239.1"/>
    <property type="molecule type" value="Genomic_DNA"/>
</dbReference>
<evidence type="ECO:0000313" key="1">
    <source>
        <dbReference type="EMBL" id="GBP60239.1"/>
    </source>
</evidence>
<comment type="caution">
    <text evidence="1">The sequence shown here is derived from an EMBL/GenBank/DDBJ whole genome shotgun (WGS) entry which is preliminary data.</text>
</comment>
<keyword evidence="2" id="KW-1185">Reference proteome</keyword>
<dbReference type="Proteomes" id="UP000299102">
    <property type="component" value="Unassembled WGS sequence"/>
</dbReference>
<gene>
    <name evidence="1" type="ORF">EVAR_14001_1</name>
</gene>
<proteinExistence type="predicted"/>
<name>A0A4C1XCZ5_EUMVA</name>
<protein>
    <submittedName>
        <fullName evidence="1">Uncharacterized protein</fullName>
    </submittedName>
</protein>
<accession>A0A4C1XCZ5</accession>
<dbReference type="AlphaFoldDB" id="A0A4C1XCZ5"/>